<dbReference type="Gene3D" id="3.90.1580.10">
    <property type="entry name" value="paralog of FGE (formylglycine-generating enzyme)"/>
    <property type="match status" value="1"/>
</dbReference>
<dbReference type="EMBL" id="CP023406">
    <property type="protein sequence ID" value="ATD67800.1"/>
    <property type="molecule type" value="Genomic_DNA"/>
</dbReference>
<dbReference type="Pfam" id="PF03781">
    <property type="entry name" value="FGE-sulfatase"/>
    <property type="match status" value="1"/>
</dbReference>
<dbReference type="AlphaFoldDB" id="A0A290XF83"/>
<keyword evidence="4" id="KW-0418">Kinase</keyword>
<evidence type="ECO:0000256" key="1">
    <source>
        <dbReference type="SAM" id="MobiDB-lite"/>
    </source>
</evidence>
<gene>
    <name evidence="4" type="ORF">CNR27_10480</name>
</gene>
<keyword evidence="2" id="KW-0732">Signal</keyword>
<dbReference type="KEGG" id="lum:CNR27_10480"/>
<dbReference type="PANTHER" id="PTHR23150">
    <property type="entry name" value="SULFATASE MODIFYING FACTOR 1, 2"/>
    <property type="match status" value="1"/>
</dbReference>
<dbReference type="InterPro" id="IPR016187">
    <property type="entry name" value="CTDL_fold"/>
</dbReference>
<dbReference type="SUPFAM" id="SSF56436">
    <property type="entry name" value="C-type lectin-like"/>
    <property type="match status" value="1"/>
</dbReference>
<evidence type="ECO:0000313" key="4">
    <source>
        <dbReference type="EMBL" id="ATD67800.1"/>
    </source>
</evidence>
<dbReference type="InterPro" id="IPR042095">
    <property type="entry name" value="SUMF_sf"/>
</dbReference>
<dbReference type="InterPro" id="IPR005532">
    <property type="entry name" value="SUMF_dom"/>
</dbReference>
<evidence type="ECO:0000313" key="5">
    <source>
        <dbReference type="Proteomes" id="UP000218968"/>
    </source>
</evidence>
<feature type="region of interest" description="Disordered" evidence="1">
    <location>
        <begin position="484"/>
        <end position="507"/>
    </location>
</feature>
<evidence type="ECO:0000256" key="2">
    <source>
        <dbReference type="SAM" id="SignalP"/>
    </source>
</evidence>
<reference evidence="5" key="1">
    <citation type="submission" date="2017-09" db="EMBL/GenBank/DDBJ databases">
        <title>Luteimonas liuhanmingii sp.nov., isolated from the intestinal contents of Tibetan Plateau Pika in Yushu, Qinghai Province, China.</title>
        <authorList>
            <person name="Gui Z."/>
        </authorList>
    </citation>
    <scope>NUCLEOTIDE SEQUENCE [LARGE SCALE GENOMIC DNA]</scope>
    <source>
        <strain evidence="5">100111</strain>
    </source>
</reference>
<sequence>MRFREPGLRSILVAALLCALVLAGCRDEPVASQVEIGDGSVTISGDDAVVAALNWTPPAVTLPAEDPEAALVQAGEALAADDLYATADSAIPLYLGLASVPGYERASARGLQRAQARLLELGAQALVEVDTLDSAAGMRAAHEFAAVARYLAPGDPAVVAYLERVDQADRLRELNRAAERALQAGDLGESGGGALALFRQVLAERPGQPRAMQGMAAVESAMIRRAELAAEAADYRLASEWLTHAADIRPGFPTVEDARRRLEGVRAAHVRRLRDEGVDALPRINGVSVARARLAQIIAIAEPGDPVANDLRERIDRAVHYGDFRPGQVFTDALEGGARGPQMIVLPHGGFMMGALPGDDDAADNERPRHGVRFERGFAMGVREVSVGEFRRFVDATGYQSRAMRRGFSMAYDERTGNFLRRSNVDWRSDYVGRPAGDTMPVLHVSAKDAQAYVDWLSAQSGHRYRLPSEAEFEYAFRSGSSERFPWGEGTPPEGTGNMTGALDRSPSGRRWGNAFPDYGDGYWGPAPTGAFRPNSWGVHDLAGNVSEWMADCWHENYRRAPEDGSAWINPGCRNQVIRGGSWASSPAQTRASWRALAQVDTTNARLGFRVVREL</sequence>
<dbReference type="GO" id="GO:0120147">
    <property type="term" value="F:formylglycine-generating oxidase activity"/>
    <property type="evidence" value="ECO:0007669"/>
    <property type="project" value="TreeGrafter"/>
</dbReference>
<dbReference type="PANTHER" id="PTHR23150:SF35">
    <property type="entry name" value="BLL6746 PROTEIN"/>
    <property type="match status" value="1"/>
</dbReference>
<keyword evidence="5" id="KW-1185">Reference proteome</keyword>
<feature type="domain" description="Sulfatase-modifying factor enzyme-like" evidence="3">
    <location>
        <begin position="340"/>
        <end position="613"/>
    </location>
</feature>
<keyword evidence="4" id="KW-0808">Transferase</keyword>
<dbReference type="GO" id="GO:0016301">
    <property type="term" value="F:kinase activity"/>
    <property type="evidence" value="ECO:0007669"/>
    <property type="project" value="UniProtKB-KW"/>
</dbReference>
<dbReference type="PROSITE" id="PS51257">
    <property type="entry name" value="PROKAR_LIPOPROTEIN"/>
    <property type="match status" value="1"/>
</dbReference>
<dbReference type="Proteomes" id="UP000218968">
    <property type="component" value="Chromosome"/>
</dbReference>
<feature type="signal peptide" evidence="2">
    <location>
        <begin position="1"/>
        <end position="23"/>
    </location>
</feature>
<feature type="compositionally biased region" description="Low complexity" evidence="1">
    <location>
        <begin position="488"/>
        <end position="497"/>
    </location>
</feature>
<dbReference type="RefSeq" id="WP_096298568.1">
    <property type="nucleotide sequence ID" value="NZ_CP023406.1"/>
</dbReference>
<dbReference type="OrthoDB" id="9768004at2"/>
<name>A0A290XF83_9GAMM</name>
<accession>A0A290XF83</accession>
<evidence type="ECO:0000259" key="3">
    <source>
        <dbReference type="Pfam" id="PF03781"/>
    </source>
</evidence>
<dbReference type="InterPro" id="IPR051043">
    <property type="entry name" value="Sulfatase_Mod_Factor_Kinase"/>
</dbReference>
<proteinExistence type="predicted"/>
<feature type="chain" id="PRO_5013239547" evidence="2">
    <location>
        <begin position="24"/>
        <end position="615"/>
    </location>
</feature>
<protein>
    <submittedName>
        <fullName evidence="4">Serine/threonine kinase</fullName>
    </submittedName>
</protein>
<organism evidence="4 5">
    <name type="scientific">Luteimonas chenhongjianii</name>
    <dbReference type="NCBI Taxonomy" id="2006110"/>
    <lineage>
        <taxon>Bacteria</taxon>
        <taxon>Pseudomonadati</taxon>
        <taxon>Pseudomonadota</taxon>
        <taxon>Gammaproteobacteria</taxon>
        <taxon>Lysobacterales</taxon>
        <taxon>Lysobacteraceae</taxon>
        <taxon>Luteimonas</taxon>
    </lineage>
</organism>